<evidence type="ECO:0000313" key="3">
    <source>
        <dbReference type="EMBL" id="KKW93694.1"/>
    </source>
</evidence>
<accession>A0A0M3AYS3</accession>
<keyword evidence="1" id="KW-1133">Transmembrane helix</keyword>
<comment type="caution">
    <text evidence="3">The sequence shown here is derived from an EMBL/GenBank/DDBJ whole genome shotgun (WGS) entry which is preliminary data.</text>
</comment>
<reference evidence="3 4" key="1">
    <citation type="submission" date="2015-04" db="EMBL/GenBank/DDBJ databases">
        <title>Genome sequence of aromatic hydrocarbons-degrading Sphingobium chungbukense DJ77.</title>
        <authorList>
            <person name="Kim Y.-C."/>
            <person name="Chae J.-C."/>
        </authorList>
    </citation>
    <scope>NUCLEOTIDE SEQUENCE [LARGE SCALE GENOMIC DNA]</scope>
    <source>
        <strain evidence="3 4">DJ77</strain>
    </source>
</reference>
<name>A0A0M3AYS3_9SPHN</name>
<dbReference type="AlphaFoldDB" id="A0A0M3AYS3"/>
<keyword evidence="1" id="KW-0812">Transmembrane</keyword>
<keyword evidence="1" id="KW-0472">Membrane</keyword>
<dbReference type="Pfam" id="PF10412">
    <property type="entry name" value="TrwB_AAD_bind"/>
    <property type="match status" value="1"/>
</dbReference>
<gene>
    <name evidence="3" type="ORF">YP76_03225</name>
</gene>
<evidence type="ECO:0000313" key="4">
    <source>
        <dbReference type="Proteomes" id="UP000033874"/>
    </source>
</evidence>
<dbReference type="Proteomes" id="UP000033874">
    <property type="component" value="Unassembled WGS sequence"/>
</dbReference>
<keyword evidence="4" id="KW-1185">Reference proteome</keyword>
<dbReference type="PATRIC" id="fig|56193.3.peg.659"/>
<evidence type="ECO:0000259" key="2">
    <source>
        <dbReference type="Pfam" id="PF10412"/>
    </source>
</evidence>
<dbReference type="InterPro" id="IPR019476">
    <property type="entry name" value="T4SS_TraD_DNA-bd"/>
</dbReference>
<feature type="transmembrane region" description="Helical" evidence="1">
    <location>
        <begin position="53"/>
        <end position="75"/>
    </location>
</feature>
<proteinExistence type="predicted"/>
<sequence length="165" mass="18091">MRSVAEATLRGNVPGDAPLLFRTAAGLTYWTSGDALMGSRIANKALAALEHHAVWGAIVSGGFTLLMLLLAWFVFTRTGRGLGSNEYLRGARIAGQSDLRRELFWKRKGPLRIGKVRVPAAFEAEHILVSGAPGTGKTNILNRMLMGRRSRLRRLALERGRALLR</sequence>
<dbReference type="EMBL" id="LBIC01000001">
    <property type="protein sequence ID" value="KKW93694.1"/>
    <property type="molecule type" value="Genomic_DNA"/>
</dbReference>
<dbReference type="SUPFAM" id="SSF52540">
    <property type="entry name" value="P-loop containing nucleoside triphosphate hydrolases"/>
    <property type="match status" value="1"/>
</dbReference>
<dbReference type="Gene3D" id="3.40.50.300">
    <property type="entry name" value="P-loop containing nucleotide triphosphate hydrolases"/>
    <property type="match status" value="1"/>
</dbReference>
<feature type="domain" description="Type IV secretion system coupling protein TraD DNA-binding" evidence="2">
    <location>
        <begin position="111"/>
        <end position="154"/>
    </location>
</feature>
<dbReference type="RefSeq" id="WP_046762137.1">
    <property type="nucleotide sequence ID" value="NZ_LBIC01000001.1"/>
</dbReference>
<protein>
    <recommendedName>
        <fullName evidence="2">Type IV secretion system coupling protein TraD DNA-binding domain-containing protein</fullName>
    </recommendedName>
</protein>
<evidence type="ECO:0000256" key="1">
    <source>
        <dbReference type="SAM" id="Phobius"/>
    </source>
</evidence>
<organism evidence="3 4">
    <name type="scientific">Sphingobium chungbukense</name>
    <dbReference type="NCBI Taxonomy" id="56193"/>
    <lineage>
        <taxon>Bacteria</taxon>
        <taxon>Pseudomonadati</taxon>
        <taxon>Pseudomonadota</taxon>
        <taxon>Alphaproteobacteria</taxon>
        <taxon>Sphingomonadales</taxon>
        <taxon>Sphingomonadaceae</taxon>
        <taxon>Sphingobium</taxon>
    </lineage>
</organism>
<dbReference type="InterPro" id="IPR027417">
    <property type="entry name" value="P-loop_NTPase"/>
</dbReference>